<dbReference type="GO" id="GO:0004824">
    <property type="term" value="F:lysine-tRNA ligase activity"/>
    <property type="evidence" value="ECO:0007669"/>
    <property type="project" value="UniProtKB-UniRule"/>
</dbReference>
<gene>
    <name evidence="8" type="primary">lysS</name>
    <name evidence="11" type="ORF">SAMN02745150_00377</name>
</gene>
<evidence type="ECO:0000256" key="2">
    <source>
        <dbReference type="ARBA" id="ARBA00022598"/>
    </source>
</evidence>
<evidence type="ECO:0000256" key="6">
    <source>
        <dbReference type="ARBA" id="ARBA00023146"/>
    </source>
</evidence>
<evidence type="ECO:0000256" key="8">
    <source>
        <dbReference type="HAMAP-Rule" id="MF_00252"/>
    </source>
</evidence>
<dbReference type="Pfam" id="PF01336">
    <property type="entry name" value="tRNA_anti-codon"/>
    <property type="match status" value="1"/>
</dbReference>
<dbReference type="InterPro" id="IPR002313">
    <property type="entry name" value="Lys-tRNA-ligase_II"/>
</dbReference>
<dbReference type="CDD" id="cd00775">
    <property type="entry name" value="LysRS_core"/>
    <property type="match status" value="1"/>
</dbReference>
<comment type="subunit">
    <text evidence="8">Homodimer.</text>
</comment>
<keyword evidence="3 8" id="KW-0479">Metal-binding</keyword>
<comment type="subcellular location">
    <subcellularLocation>
        <location evidence="8">Cytoplasm</location>
    </subcellularLocation>
</comment>
<dbReference type="InterPro" id="IPR012340">
    <property type="entry name" value="NA-bd_OB-fold"/>
</dbReference>
<proteinExistence type="inferred from homology"/>
<sequence>MMNHTENSSDERNIRLQKLDTWKKKGVDPFPSQPEIARNFYSAELIALFQENSEESVEGVIAGRIILKRDFGKAGFITLKDEQGTIQLYFRQDVLGDNLFECYKLLDLGDIVSASGEMFFTKHGEPTLKVQAFNLLAKALRPLPEKFHGLEDVETRYRKRYLDLIANPSVKDDFILRSNLVFELRDFLHKEGFLEVETPMMHPVAGGAMARPFVTHHNALDMELYLRIAPELYLKRLVVGGMHKIFEVNRNFRNEGIDTKHNPEFTMVEIYEAYTNWRGMADLFVKIMCHLGQELKNATLIEYQGRQVDIGKWHEISYMEALREKGVDLITLADVGALRGAAVQYGVELDGVTEYWDIAACLFDELVEPDLIDPTIVYDYPAAISPLSKRKASHPELAERFEAYVFGMELSNGFSELNNPLEQYRVFEAQAHRKFEGDLEAMNVDEDFIEALEQGLPPTGGIGIGIDRLVMLFADKSSIRDVILFPVMKPK</sequence>
<feature type="domain" description="Aminoacyl-transfer RNA synthetases class-II family profile" evidence="10">
    <location>
        <begin position="174"/>
        <end position="490"/>
    </location>
</feature>
<dbReference type="AlphaFoldDB" id="A0A1I1DCD5"/>
<dbReference type="Proteomes" id="UP000240042">
    <property type="component" value="Unassembled WGS sequence"/>
</dbReference>
<accession>A0A1I1DCD5</accession>
<reference evidence="12" key="1">
    <citation type="submission" date="2016-10" db="EMBL/GenBank/DDBJ databases">
        <authorList>
            <person name="Varghese N."/>
            <person name="Submissions S."/>
        </authorList>
    </citation>
    <scope>NUCLEOTIDE SEQUENCE [LARGE SCALE GENOMIC DNA]</scope>
    <source>
        <strain evidence="12">ATCC 43811</strain>
    </source>
</reference>
<dbReference type="NCBIfam" id="NF001756">
    <property type="entry name" value="PRK00484.1"/>
    <property type="match status" value="1"/>
</dbReference>
<dbReference type="SUPFAM" id="SSF50249">
    <property type="entry name" value="Nucleic acid-binding proteins"/>
    <property type="match status" value="1"/>
</dbReference>
<evidence type="ECO:0000256" key="4">
    <source>
        <dbReference type="ARBA" id="ARBA00022741"/>
    </source>
</evidence>
<dbReference type="EC" id="6.1.1.6" evidence="8"/>
<comment type="similarity">
    <text evidence="1 8">Belongs to the class-II aminoacyl-tRNA synthetase family.</text>
</comment>
<dbReference type="InterPro" id="IPR006195">
    <property type="entry name" value="aa-tRNA-synth_II"/>
</dbReference>
<evidence type="ECO:0000259" key="10">
    <source>
        <dbReference type="PROSITE" id="PS50862"/>
    </source>
</evidence>
<dbReference type="InterPro" id="IPR004365">
    <property type="entry name" value="NA-bd_OB_tRNA"/>
</dbReference>
<evidence type="ECO:0000256" key="7">
    <source>
        <dbReference type="ARBA" id="ARBA00048573"/>
    </source>
</evidence>
<dbReference type="SUPFAM" id="SSF55681">
    <property type="entry name" value="Class II aaRS and biotin synthetases"/>
    <property type="match status" value="1"/>
</dbReference>
<evidence type="ECO:0000256" key="5">
    <source>
        <dbReference type="ARBA" id="ARBA00022840"/>
    </source>
</evidence>
<dbReference type="InterPro" id="IPR044136">
    <property type="entry name" value="Lys-tRNA-ligase_II_N"/>
</dbReference>
<dbReference type="GO" id="GO:0005829">
    <property type="term" value="C:cytosol"/>
    <property type="evidence" value="ECO:0007669"/>
    <property type="project" value="TreeGrafter"/>
</dbReference>
<keyword evidence="12" id="KW-1185">Reference proteome</keyword>
<evidence type="ECO:0000313" key="11">
    <source>
        <dbReference type="EMBL" id="SFB70758.1"/>
    </source>
</evidence>
<dbReference type="GO" id="GO:0005524">
    <property type="term" value="F:ATP binding"/>
    <property type="evidence" value="ECO:0007669"/>
    <property type="project" value="UniProtKB-UniRule"/>
</dbReference>
<dbReference type="Gene3D" id="3.30.930.10">
    <property type="entry name" value="Bira Bifunctional Protein, Domain 2"/>
    <property type="match status" value="1"/>
</dbReference>
<keyword evidence="8 9" id="KW-0460">Magnesium</keyword>
<comment type="catalytic activity">
    <reaction evidence="7 8 9">
        <text>tRNA(Lys) + L-lysine + ATP = L-lysyl-tRNA(Lys) + AMP + diphosphate</text>
        <dbReference type="Rhea" id="RHEA:20792"/>
        <dbReference type="Rhea" id="RHEA-COMP:9696"/>
        <dbReference type="Rhea" id="RHEA-COMP:9697"/>
        <dbReference type="ChEBI" id="CHEBI:30616"/>
        <dbReference type="ChEBI" id="CHEBI:32551"/>
        <dbReference type="ChEBI" id="CHEBI:33019"/>
        <dbReference type="ChEBI" id="CHEBI:78442"/>
        <dbReference type="ChEBI" id="CHEBI:78529"/>
        <dbReference type="ChEBI" id="CHEBI:456215"/>
        <dbReference type="EC" id="6.1.1.6"/>
    </reaction>
</comment>
<comment type="cofactor">
    <cofactor evidence="8 9">
        <name>Mg(2+)</name>
        <dbReference type="ChEBI" id="CHEBI:18420"/>
    </cofactor>
    <text evidence="8 9">Binds 3 Mg(2+) ions per subunit.</text>
</comment>
<dbReference type="STRING" id="34097.SAMN02745150_00377"/>
<protein>
    <recommendedName>
        <fullName evidence="8">Lysine--tRNA ligase</fullName>
        <ecNumber evidence="8">6.1.1.6</ecNumber>
    </recommendedName>
    <alternativeName>
        <fullName evidence="8">Lysyl-tRNA synthetase</fullName>
        <shortName evidence="8">LysRS</shortName>
    </alternativeName>
</protein>
<name>A0A1I1DCD5_BREAD</name>
<dbReference type="Pfam" id="PF00152">
    <property type="entry name" value="tRNA-synt_2"/>
    <property type="match status" value="1"/>
</dbReference>
<dbReference type="HAMAP" id="MF_00252">
    <property type="entry name" value="Lys_tRNA_synth_class2"/>
    <property type="match status" value="1"/>
</dbReference>
<dbReference type="PANTHER" id="PTHR42918">
    <property type="entry name" value="LYSYL-TRNA SYNTHETASE"/>
    <property type="match status" value="1"/>
</dbReference>
<keyword evidence="8" id="KW-0963">Cytoplasm</keyword>
<dbReference type="PRINTS" id="PR00982">
    <property type="entry name" value="TRNASYNTHLYS"/>
</dbReference>
<dbReference type="RefSeq" id="WP_200778550.1">
    <property type="nucleotide sequence ID" value="NZ_FOKY01000001.1"/>
</dbReference>
<evidence type="ECO:0000256" key="1">
    <source>
        <dbReference type="ARBA" id="ARBA00008226"/>
    </source>
</evidence>
<feature type="binding site" evidence="8">
    <location>
        <position position="409"/>
    </location>
    <ligand>
        <name>Mg(2+)</name>
        <dbReference type="ChEBI" id="CHEBI:18420"/>
        <label>2</label>
    </ligand>
</feature>
<keyword evidence="6 8" id="KW-0030">Aminoacyl-tRNA synthetase</keyword>
<dbReference type="GO" id="GO:0006430">
    <property type="term" value="P:lysyl-tRNA aminoacylation"/>
    <property type="evidence" value="ECO:0007669"/>
    <property type="project" value="UniProtKB-UniRule"/>
</dbReference>
<dbReference type="Gene3D" id="2.40.50.140">
    <property type="entry name" value="Nucleic acid-binding proteins"/>
    <property type="match status" value="1"/>
</dbReference>
<feature type="binding site" evidence="8">
    <location>
        <position position="402"/>
    </location>
    <ligand>
        <name>Mg(2+)</name>
        <dbReference type="ChEBI" id="CHEBI:18420"/>
        <label>1</label>
    </ligand>
</feature>
<keyword evidence="8" id="KW-0648">Protein biosynthesis</keyword>
<keyword evidence="4 8" id="KW-0547">Nucleotide-binding</keyword>
<dbReference type="CDD" id="cd04322">
    <property type="entry name" value="LysRS_N"/>
    <property type="match status" value="1"/>
</dbReference>
<dbReference type="InterPro" id="IPR018149">
    <property type="entry name" value="Lys-tRNA-synth_II_C"/>
</dbReference>
<dbReference type="NCBIfam" id="TIGR00499">
    <property type="entry name" value="lysS_bact"/>
    <property type="match status" value="1"/>
</dbReference>
<dbReference type="InterPro" id="IPR004364">
    <property type="entry name" value="Aa-tRNA-synt_II"/>
</dbReference>
<organism evidence="11 12">
    <name type="scientific">Brevinema andersonii</name>
    <dbReference type="NCBI Taxonomy" id="34097"/>
    <lineage>
        <taxon>Bacteria</taxon>
        <taxon>Pseudomonadati</taxon>
        <taxon>Spirochaetota</taxon>
        <taxon>Spirochaetia</taxon>
        <taxon>Brevinematales</taxon>
        <taxon>Brevinemataceae</taxon>
        <taxon>Brevinema</taxon>
    </lineage>
</organism>
<keyword evidence="2 8" id="KW-0436">Ligase</keyword>
<dbReference type="PANTHER" id="PTHR42918:SF15">
    <property type="entry name" value="LYSINE--TRNA LIGASE, CHLOROPLASTIC_MITOCHONDRIAL"/>
    <property type="match status" value="1"/>
</dbReference>
<evidence type="ECO:0000256" key="3">
    <source>
        <dbReference type="ARBA" id="ARBA00022723"/>
    </source>
</evidence>
<dbReference type="EMBL" id="FOKY01000001">
    <property type="protein sequence ID" value="SFB70758.1"/>
    <property type="molecule type" value="Genomic_DNA"/>
</dbReference>
<dbReference type="InterPro" id="IPR045864">
    <property type="entry name" value="aa-tRNA-synth_II/BPL/LPL"/>
</dbReference>
<dbReference type="GO" id="GO:0000287">
    <property type="term" value="F:magnesium ion binding"/>
    <property type="evidence" value="ECO:0007669"/>
    <property type="project" value="UniProtKB-UniRule"/>
</dbReference>
<evidence type="ECO:0000313" key="12">
    <source>
        <dbReference type="Proteomes" id="UP000240042"/>
    </source>
</evidence>
<feature type="binding site" evidence="8">
    <location>
        <position position="409"/>
    </location>
    <ligand>
        <name>Mg(2+)</name>
        <dbReference type="ChEBI" id="CHEBI:18420"/>
        <label>1</label>
    </ligand>
</feature>
<dbReference type="PROSITE" id="PS50862">
    <property type="entry name" value="AA_TRNA_LIGASE_II"/>
    <property type="match status" value="1"/>
</dbReference>
<keyword evidence="5 8" id="KW-0067">ATP-binding</keyword>
<evidence type="ECO:0000256" key="9">
    <source>
        <dbReference type="RuleBase" id="RU000336"/>
    </source>
</evidence>
<dbReference type="GO" id="GO:0000049">
    <property type="term" value="F:tRNA binding"/>
    <property type="evidence" value="ECO:0007669"/>
    <property type="project" value="TreeGrafter"/>
</dbReference>